<keyword evidence="6" id="KW-1185">Reference proteome</keyword>
<name>A0A218XQE1_PUNGR</name>
<evidence type="ECO:0000313" key="6">
    <source>
        <dbReference type="Proteomes" id="UP000233551"/>
    </source>
</evidence>
<dbReference type="AlphaFoldDB" id="A0A218XQE1"/>
<reference evidence="4 6" key="3">
    <citation type="submission" date="2017-11" db="EMBL/GenBank/DDBJ databases">
        <title>De-novo sequencing of pomegranate (Punica granatum L.) genome.</title>
        <authorList>
            <person name="Akparov Z."/>
            <person name="Amiraslanov A."/>
            <person name="Hajiyeva S."/>
            <person name="Abbasov M."/>
            <person name="Kaur K."/>
            <person name="Hamwieh A."/>
            <person name="Solovyev V."/>
            <person name="Salamov A."/>
            <person name="Braich B."/>
            <person name="Kosarev P."/>
            <person name="Mahmoud A."/>
            <person name="Hajiyev E."/>
            <person name="Babayeva S."/>
            <person name="Izzatullayeva V."/>
            <person name="Mammadov A."/>
            <person name="Mammadov A."/>
            <person name="Sharifova S."/>
            <person name="Ojaghi J."/>
            <person name="Eynullazada K."/>
            <person name="Bayramov B."/>
            <person name="Abdulazimova A."/>
            <person name="Shahmuradov I."/>
        </authorList>
    </citation>
    <scope>NUCLEOTIDE SEQUENCE [LARGE SCALE GENOMIC DNA]</scope>
    <source>
        <strain evidence="4">AG2017</strain>
        <strain evidence="6">cv. AG2017</strain>
        <tissue evidence="4">Leaf</tissue>
    </source>
</reference>
<evidence type="ECO:0000313" key="3">
    <source>
        <dbReference type="EMBL" id="OWM86741.1"/>
    </source>
</evidence>
<dbReference type="EMBL" id="MTKT01001080">
    <property type="protein sequence ID" value="OWM86741.1"/>
    <property type="molecule type" value="Genomic_DNA"/>
</dbReference>
<dbReference type="Proteomes" id="UP000233551">
    <property type="component" value="Unassembled WGS sequence"/>
</dbReference>
<dbReference type="PANTHER" id="PTHR33184:SF72">
    <property type="entry name" value="BETA-1,3-N-ACETYLGLUCOSAMINYLTRANSFERASE FAMILY PROTEIN"/>
    <property type="match status" value="1"/>
</dbReference>
<dbReference type="PANTHER" id="PTHR33184">
    <property type="entry name" value="PROTEIN TAPETUM DETERMINANT 1-LIKE-RELATED"/>
    <property type="match status" value="1"/>
</dbReference>
<gene>
    <name evidence="3" type="ORF">CDL15_Pgr015777</name>
    <name evidence="4" type="ORF">CRG98_032508</name>
</gene>
<evidence type="ECO:0000256" key="2">
    <source>
        <dbReference type="SAM" id="SignalP"/>
    </source>
</evidence>
<dbReference type="Proteomes" id="UP000197138">
    <property type="component" value="Unassembled WGS sequence"/>
</dbReference>
<organism evidence="3 5">
    <name type="scientific">Punica granatum</name>
    <name type="common">Pomegranate</name>
    <dbReference type="NCBI Taxonomy" id="22663"/>
    <lineage>
        <taxon>Eukaryota</taxon>
        <taxon>Viridiplantae</taxon>
        <taxon>Streptophyta</taxon>
        <taxon>Embryophyta</taxon>
        <taxon>Tracheophyta</taxon>
        <taxon>Spermatophyta</taxon>
        <taxon>Magnoliopsida</taxon>
        <taxon>eudicotyledons</taxon>
        <taxon>Gunneridae</taxon>
        <taxon>Pentapetalae</taxon>
        <taxon>rosids</taxon>
        <taxon>malvids</taxon>
        <taxon>Myrtales</taxon>
        <taxon>Lythraceae</taxon>
        <taxon>Punica</taxon>
    </lineage>
</organism>
<feature type="signal peptide" evidence="2">
    <location>
        <begin position="1"/>
        <end position="22"/>
    </location>
</feature>
<evidence type="ECO:0000313" key="5">
    <source>
        <dbReference type="Proteomes" id="UP000197138"/>
    </source>
</evidence>
<dbReference type="Pfam" id="PF24068">
    <property type="entry name" value="TPD1_C"/>
    <property type="match status" value="1"/>
</dbReference>
<evidence type="ECO:0000256" key="1">
    <source>
        <dbReference type="ARBA" id="ARBA00022729"/>
    </source>
</evidence>
<feature type="chain" id="PRO_5014072008" evidence="2">
    <location>
        <begin position="23"/>
        <end position="123"/>
    </location>
</feature>
<reference evidence="3" key="2">
    <citation type="submission" date="2017-06" db="EMBL/GenBank/DDBJ databases">
        <title>The pomegranate genome and the genomics of punicalagin biosynthesis.</title>
        <authorList>
            <person name="Xu C."/>
        </authorList>
    </citation>
    <scope>NUCLEOTIDE SEQUENCE [LARGE SCALE GENOMIC DNA]</scope>
    <source>
        <tissue evidence="3">Fresh leaf</tissue>
    </source>
</reference>
<reference evidence="5" key="1">
    <citation type="journal article" date="2017" name="Plant J.">
        <title>The pomegranate (Punica granatum L.) genome and the genomics of punicalagin biosynthesis.</title>
        <authorList>
            <person name="Qin G."/>
            <person name="Xu C."/>
            <person name="Ming R."/>
            <person name="Tang H."/>
            <person name="Guyot R."/>
            <person name="Kramer E.M."/>
            <person name="Hu Y."/>
            <person name="Yi X."/>
            <person name="Qi Y."/>
            <person name="Xu X."/>
            <person name="Gao Z."/>
            <person name="Pan H."/>
            <person name="Jian J."/>
            <person name="Tian Y."/>
            <person name="Yue Z."/>
            <person name="Xu Y."/>
        </authorList>
    </citation>
    <scope>NUCLEOTIDE SEQUENCE [LARGE SCALE GENOMIC DNA]</scope>
    <source>
        <strain evidence="5">cv. Dabenzi</strain>
    </source>
</reference>
<evidence type="ECO:0000313" key="4">
    <source>
        <dbReference type="EMBL" id="PKI47095.1"/>
    </source>
</evidence>
<keyword evidence="1 2" id="KW-0732">Signal</keyword>
<comment type="caution">
    <text evidence="3">The sequence shown here is derived from an EMBL/GenBank/DDBJ whole genome shotgun (WGS) entry which is preliminary data.</text>
</comment>
<dbReference type="OrthoDB" id="600752at2759"/>
<dbReference type="EMBL" id="PGOL01002555">
    <property type="protein sequence ID" value="PKI47095.1"/>
    <property type="molecule type" value="Genomic_DNA"/>
</dbReference>
<dbReference type="InterPro" id="IPR040361">
    <property type="entry name" value="TPD1"/>
</dbReference>
<sequence>MSNLESCLIAIVLLCLVAKGQSKCTLNDLTIGTVRTGRTIQGKPEWTVTVTNECACAQSSIKVRCTGFKSVVPTNPSKILPLGGTCLINGGHPVGPGSTISFSYVWDPPFILLPASAIVGPGC</sequence>
<accession>A0A218XQE1</accession>
<proteinExistence type="predicted"/>
<dbReference type="GO" id="GO:0001709">
    <property type="term" value="P:cell fate determination"/>
    <property type="evidence" value="ECO:0007669"/>
    <property type="project" value="TreeGrafter"/>
</dbReference>
<dbReference type="STRING" id="22663.A0A218XQE1"/>
<protein>
    <submittedName>
        <fullName evidence="3">Uncharacterized protein</fullName>
    </submittedName>
</protein>
<dbReference type="GeneID" id="116189119"/>